<feature type="domain" description="LysM" evidence="4">
    <location>
        <begin position="342"/>
        <end position="386"/>
    </location>
</feature>
<dbReference type="SUPFAM" id="SSF54106">
    <property type="entry name" value="LysM domain"/>
    <property type="match status" value="4"/>
</dbReference>
<evidence type="ECO:0000256" key="2">
    <source>
        <dbReference type="ARBA" id="ARBA00022801"/>
    </source>
</evidence>
<dbReference type="PANTHER" id="PTHR33734:SF22">
    <property type="entry name" value="MEMBRANE-BOUND LYTIC MUREIN TRANSGLYCOSYLASE D"/>
    <property type="match status" value="1"/>
</dbReference>
<comment type="caution">
    <text evidence="5">The sequence shown here is derived from an EMBL/GenBank/DDBJ whole genome shotgun (WGS) entry which is preliminary data.</text>
</comment>
<dbReference type="SMART" id="SM00257">
    <property type="entry name" value="LysM"/>
    <property type="match status" value="4"/>
</dbReference>
<dbReference type="CDD" id="cd06525">
    <property type="entry name" value="GH25_Lyc-like"/>
    <property type="match status" value="1"/>
</dbReference>
<dbReference type="PROSITE" id="PS51904">
    <property type="entry name" value="GLYCOSYL_HYDROL_F25_2"/>
    <property type="match status" value="1"/>
</dbReference>
<evidence type="ECO:0000259" key="4">
    <source>
        <dbReference type="PROSITE" id="PS51782"/>
    </source>
</evidence>
<evidence type="ECO:0000313" key="5">
    <source>
        <dbReference type="EMBL" id="MBC5995495.1"/>
    </source>
</evidence>
<dbReference type="RefSeq" id="WP_153925282.1">
    <property type="nucleotide sequence ID" value="NZ_JACRWE010000001.1"/>
</dbReference>
<dbReference type="SUPFAM" id="SSF51445">
    <property type="entry name" value="(Trans)glycosidases"/>
    <property type="match status" value="1"/>
</dbReference>
<reference evidence="5 6" key="1">
    <citation type="submission" date="2020-08" db="EMBL/GenBank/DDBJ databases">
        <authorList>
            <person name="Liu C."/>
            <person name="Sun Q."/>
        </authorList>
    </citation>
    <scope>NUCLEOTIDE SEQUENCE [LARGE SCALE GENOMIC DNA]</scope>
    <source>
        <strain evidence="5 6">NSJ-18</strain>
    </source>
</reference>
<sequence length="444" mass="50427">MSRLKGIDISNWSGSIDFKGVKDSGVEIVYIQATEGTFYTDPYLQEFYDGAKEYGLKVGFYHFFNPGSSPTPREQARYFVDAISGMEVDCRLAIDLEQTRGLGKEEVSRQAVEFLREVEEYSHKKVVVYTYTNFAQTELDRESGIGDYPVWIAQYSENPPEYNPIWGNKYAGWQYSDSGYIDGIDANVDLDTFYDEILLEDSSKIHGERKKESNHNTVKYYTVQRGDTLTQIAKKFDTTVKELESINGISNPDQIYVGEVLKIYPSSRPIISRKKSFYRTYVVQKGDTLTYIASRFKTTVDELVKLNDISNENLIYVGEILKIPTIKGVKRTASVSEHMHTLTYVVREGDTLTSIARRFHTTVNEIAKLNNISDSNLIYIGQVLKIETSASSSLERSFSGSYVVKYGDTLSSIANRFHTTVNELVKLNNIANPDLIYVGEVLRI</sequence>
<evidence type="ECO:0000313" key="6">
    <source>
        <dbReference type="Proteomes" id="UP000609849"/>
    </source>
</evidence>
<dbReference type="Pfam" id="PF01476">
    <property type="entry name" value="LysM"/>
    <property type="match status" value="4"/>
</dbReference>
<dbReference type="InterPro" id="IPR018077">
    <property type="entry name" value="Glyco_hydro_fam25_subgr"/>
</dbReference>
<gene>
    <name evidence="5" type="ORF">H8923_01865</name>
</gene>
<proteinExistence type="inferred from homology"/>
<evidence type="ECO:0000256" key="3">
    <source>
        <dbReference type="ARBA" id="ARBA00023295"/>
    </source>
</evidence>
<keyword evidence="2" id="KW-0378">Hydrolase</keyword>
<dbReference type="InterPro" id="IPR017853">
    <property type="entry name" value="GH"/>
</dbReference>
<dbReference type="EMBL" id="JACRWE010000001">
    <property type="protein sequence ID" value="MBC5995495.1"/>
    <property type="molecule type" value="Genomic_DNA"/>
</dbReference>
<dbReference type="InterPro" id="IPR036779">
    <property type="entry name" value="LysM_dom_sf"/>
</dbReference>
<dbReference type="PROSITE" id="PS51782">
    <property type="entry name" value="LYSM"/>
    <property type="match status" value="4"/>
</dbReference>
<feature type="domain" description="LysM" evidence="4">
    <location>
        <begin position="279"/>
        <end position="323"/>
    </location>
</feature>
<feature type="domain" description="LysM" evidence="4">
    <location>
        <begin position="400"/>
        <end position="444"/>
    </location>
</feature>
<protein>
    <submittedName>
        <fullName evidence="5">LysM peptidoglycan-binding domain-containing protein</fullName>
    </submittedName>
</protein>
<keyword evidence="3" id="KW-0326">Glycosidase</keyword>
<organism evidence="5 6">
    <name type="scientific">Romboutsia faecis</name>
    <dbReference type="NCBI Taxonomy" id="2764597"/>
    <lineage>
        <taxon>Bacteria</taxon>
        <taxon>Bacillati</taxon>
        <taxon>Bacillota</taxon>
        <taxon>Clostridia</taxon>
        <taxon>Peptostreptococcales</taxon>
        <taxon>Peptostreptococcaceae</taxon>
        <taxon>Romboutsia</taxon>
    </lineage>
</organism>
<dbReference type="SMART" id="SM00641">
    <property type="entry name" value="Glyco_25"/>
    <property type="match status" value="1"/>
</dbReference>
<accession>A0ABR7JKY9</accession>
<dbReference type="Proteomes" id="UP000609849">
    <property type="component" value="Unassembled WGS sequence"/>
</dbReference>
<dbReference type="CDD" id="cd00118">
    <property type="entry name" value="LysM"/>
    <property type="match status" value="4"/>
</dbReference>
<evidence type="ECO:0000256" key="1">
    <source>
        <dbReference type="ARBA" id="ARBA00010646"/>
    </source>
</evidence>
<dbReference type="PANTHER" id="PTHR33734">
    <property type="entry name" value="LYSM DOMAIN-CONTAINING GPI-ANCHORED PROTEIN 2"/>
    <property type="match status" value="1"/>
</dbReference>
<feature type="domain" description="LysM" evidence="4">
    <location>
        <begin position="219"/>
        <end position="263"/>
    </location>
</feature>
<keyword evidence="6" id="KW-1185">Reference proteome</keyword>
<dbReference type="Gene3D" id="3.10.350.10">
    <property type="entry name" value="LysM domain"/>
    <property type="match status" value="4"/>
</dbReference>
<name>A0ABR7JKY9_9FIRM</name>
<dbReference type="InterPro" id="IPR002053">
    <property type="entry name" value="Glyco_hydro_25"/>
</dbReference>
<dbReference type="Pfam" id="PF01183">
    <property type="entry name" value="Glyco_hydro_25"/>
    <property type="match status" value="1"/>
</dbReference>
<dbReference type="Gene3D" id="3.20.20.80">
    <property type="entry name" value="Glycosidases"/>
    <property type="match status" value="1"/>
</dbReference>
<dbReference type="InterPro" id="IPR018392">
    <property type="entry name" value="LysM"/>
</dbReference>
<comment type="similarity">
    <text evidence="1">Belongs to the glycosyl hydrolase 25 family.</text>
</comment>